<evidence type="ECO:0000256" key="7">
    <source>
        <dbReference type="HAMAP-Rule" id="MF_00599"/>
    </source>
</evidence>
<comment type="subunit">
    <text evidence="7">Part of a complex composed of FtsB, FtsL and FtsQ.</text>
</comment>
<dbReference type="OrthoDB" id="7061211at2"/>
<dbReference type="GO" id="GO:0030428">
    <property type="term" value="C:cell septum"/>
    <property type="evidence" value="ECO:0007669"/>
    <property type="project" value="TreeGrafter"/>
</dbReference>
<gene>
    <name evidence="7 8" type="primary">ftsB</name>
    <name evidence="8" type="ORF">DBZ36_09430</name>
</gene>
<keyword evidence="5 7" id="KW-0472">Membrane</keyword>
<comment type="caution">
    <text evidence="8">The sequence shown here is derived from an EMBL/GenBank/DDBJ whole genome shotgun (WGS) entry which is preliminary data.</text>
</comment>
<keyword evidence="1 7" id="KW-1003">Cell membrane</keyword>
<evidence type="ECO:0000256" key="5">
    <source>
        <dbReference type="ARBA" id="ARBA00023136"/>
    </source>
</evidence>
<dbReference type="InterPro" id="IPR023081">
    <property type="entry name" value="Cell_div_FtsB"/>
</dbReference>
<accession>A0A420ED36</accession>
<evidence type="ECO:0000256" key="4">
    <source>
        <dbReference type="ARBA" id="ARBA00022989"/>
    </source>
</evidence>
<protein>
    <recommendedName>
        <fullName evidence="7">Cell division protein FtsB</fullName>
    </recommendedName>
</protein>
<dbReference type="GO" id="GO:0032153">
    <property type="term" value="C:cell division site"/>
    <property type="evidence" value="ECO:0007669"/>
    <property type="project" value="UniProtKB-UniRule"/>
</dbReference>
<evidence type="ECO:0000256" key="3">
    <source>
        <dbReference type="ARBA" id="ARBA00022692"/>
    </source>
</evidence>
<keyword evidence="6 7" id="KW-0131">Cell cycle</keyword>
<evidence type="ECO:0000313" key="8">
    <source>
        <dbReference type="EMBL" id="RKF18617.1"/>
    </source>
</evidence>
<evidence type="ECO:0000256" key="2">
    <source>
        <dbReference type="ARBA" id="ARBA00022618"/>
    </source>
</evidence>
<dbReference type="InterPro" id="IPR007060">
    <property type="entry name" value="FtsL/DivIC"/>
</dbReference>
<feature type="topological domain" description="Cytoplasmic" evidence="7">
    <location>
        <position position="1"/>
    </location>
</feature>
<dbReference type="Pfam" id="PF04977">
    <property type="entry name" value="DivIC"/>
    <property type="match status" value="1"/>
</dbReference>
<comment type="subcellular location">
    <subcellularLocation>
        <location evidence="7">Cell inner membrane</location>
        <topology evidence="7">Single-pass type II membrane protein</topology>
    </subcellularLocation>
    <text evidence="7">Localizes to the division septum.</text>
</comment>
<evidence type="ECO:0000256" key="6">
    <source>
        <dbReference type="ARBA" id="ARBA00023306"/>
    </source>
</evidence>
<keyword evidence="7" id="KW-0997">Cell inner membrane</keyword>
<dbReference type="PANTHER" id="PTHR37485:SF1">
    <property type="entry name" value="CELL DIVISION PROTEIN FTSB"/>
    <property type="match status" value="1"/>
</dbReference>
<feature type="topological domain" description="Periplasmic" evidence="7">
    <location>
        <begin position="20"/>
        <end position="89"/>
    </location>
</feature>
<dbReference type="Proteomes" id="UP000286482">
    <property type="component" value="Unassembled WGS sequence"/>
</dbReference>
<comment type="similarity">
    <text evidence="7">Belongs to the FtsB family.</text>
</comment>
<dbReference type="NCBIfam" id="NF002058">
    <property type="entry name" value="PRK00888.1"/>
    <property type="match status" value="1"/>
</dbReference>
<keyword evidence="9" id="KW-1185">Reference proteome</keyword>
<dbReference type="EMBL" id="RAQO01000005">
    <property type="protein sequence ID" value="RKF18617.1"/>
    <property type="molecule type" value="Genomic_DNA"/>
</dbReference>
<dbReference type="HAMAP" id="MF_00599">
    <property type="entry name" value="FtsB"/>
    <property type="match status" value="1"/>
</dbReference>
<keyword evidence="3 7" id="KW-0812">Transmembrane</keyword>
<keyword evidence="2 7" id="KW-0132">Cell division</keyword>
<dbReference type="GO" id="GO:0005886">
    <property type="term" value="C:plasma membrane"/>
    <property type="evidence" value="ECO:0007669"/>
    <property type="project" value="UniProtKB-SubCell"/>
</dbReference>
<name>A0A420ED36_9ALTE</name>
<dbReference type="GO" id="GO:0043093">
    <property type="term" value="P:FtsZ-dependent cytokinesis"/>
    <property type="evidence" value="ECO:0007669"/>
    <property type="project" value="UniProtKB-UniRule"/>
</dbReference>
<proteinExistence type="inferred from homology"/>
<evidence type="ECO:0000256" key="1">
    <source>
        <dbReference type="ARBA" id="ARBA00022475"/>
    </source>
</evidence>
<comment type="function">
    <text evidence="7">Essential cell division protein. May link together the upstream cell division proteins, which are predominantly cytoplasmic, with the downstream cell division proteins, which are predominantly periplasmic.</text>
</comment>
<dbReference type="RefSeq" id="WP_120354696.1">
    <property type="nucleotide sequence ID" value="NZ_RAQO01000005.1"/>
</dbReference>
<dbReference type="PANTHER" id="PTHR37485">
    <property type="entry name" value="CELL DIVISION PROTEIN FTSB"/>
    <property type="match status" value="1"/>
</dbReference>
<organism evidence="8 9">
    <name type="scientific">Alginatibacterium sediminis</name>
    <dbReference type="NCBI Taxonomy" id="2164068"/>
    <lineage>
        <taxon>Bacteria</taxon>
        <taxon>Pseudomonadati</taxon>
        <taxon>Pseudomonadota</taxon>
        <taxon>Gammaproteobacteria</taxon>
        <taxon>Alteromonadales</taxon>
        <taxon>Alteromonadaceae</taxon>
        <taxon>Alginatibacterium</taxon>
    </lineage>
</organism>
<sequence>MITAILLVVLAGLQYHLWFGKNSIHDYSSMLQEVEHLQESNAQLGQRNTVIQADINDLRTGLDAIEEHARNELGMIREGETFYRIVSQP</sequence>
<dbReference type="AlphaFoldDB" id="A0A420ED36"/>
<keyword evidence="4 7" id="KW-1133">Transmembrane helix</keyword>
<evidence type="ECO:0000313" key="9">
    <source>
        <dbReference type="Proteomes" id="UP000286482"/>
    </source>
</evidence>
<reference evidence="8 9" key="1">
    <citation type="submission" date="2018-09" db="EMBL/GenBank/DDBJ databases">
        <authorList>
            <person name="Wang Z."/>
        </authorList>
    </citation>
    <scope>NUCLEOTIDE SEQUENCE [LARGE SCALE GENOMIC DNA]</scope>
    <source>
        <strain evidence="8 9">ALS 81</strain>
    </source>
</reference>